<name>G7UVL8_PSEUP</name>
<evidence type="ECO:0000313" key="5">
    <source>
        <dbReference type="EMBL" id="AER55135.1"/>
    </source>
</evidence>
<dbReference type="eggNOG" id="COG3609">
    <property type="taxonomic scope" value="Bacteria"/>
</dbReference>
<evidence type="ECO:0000256" key="1">
    <source>
        <dbReference type="ARBA" id="ARBA00008580"/>
    </source>
</evidence>
<gene>
    <name evidence="5" type="ordered locus">DSC_02410</name>
</gene>
<comment type="similarity">
    <text evidence="1">Belongs to the ParD antitoxin family.</text>
</comment>
<dbReference type="GO" id="GO:0006355">
    <property type="term" value="P:regulation of DNA-templated transcription"/>
    <property type="evidence" value="ECO:0007669"/>
    <property type="project" value="InterPro"/>
</dbReference>
<comment type="function">
    <text evidence="4">Antitoxin component of a type II toxin-antitoxin (TA) system. Neutralizes the effect of toxin ParE.</text>
</comment>
<dbReference type="EMBL" id="CP003093">
    <property type="protein sequence ID" value="AER55135.1"/>
    <property type="molecule type" value="Genomic_DNA"/>
</dbReference>
<dbReference type="STRING" id="1045855.DSC_02410"/>
<evidence type="ECO:0000256" key="2">
    <source>
        <dbReference type="ARBA" id="ARBA00017940"/>
    </source>
</evidence>
<evidence type="ECO:0000256" key="4">
    <source>
        <dbReference type="ARBA" id="ARBA00037106"/>
    </source>
</evidence>
<dbReference type="InterPro" id="IPR010985">
    <property type="entry name" value="Ribbon_hlx_hlx"/>
</dbReference>
<dbReference type="Proteomes" id="UP000005870">
    <property type="component" value="Chromosome"/>
</dbReference>
<dbReference type="PANTHER" id="PTHR36582:SF2">
    <property type="entry name" value="ANTITOXIN PARD"/>
    <property type="match status" value="1"/>
</dbReference>
<proteinExistence type="inferred from homology"/>
<dbReference type="InterPro" id="IPR022789">
    <property type="entry name" value="ParD"/>
</dbReference>
<dbReference type="NCBIfam" id="TIGR02606">
    <property type="entry name" value="antidote_CC2985"/>
    <property type="match status" value="1"/>
</dbReference>
<dbReference type="SUPFAM" id="SSF47598">
    <property type="entry name" value="Ribbon-helix-helix"/>
    <property type="match status" value="1"/>
</dbReference>
<dbReference type="Gene3D" id="6.10.10.120">
    <property type="entry name" value="Antitoxin ParD1-like"/>
    <property type="match status" value="1"/>
</dbReference>
<dbReference type="KEGG" id="psd:DSC_02410"/>
<dbReference type="InterPro" id="IPR038296">
    <property type="entry name" value="ParD_sf"/>
</dbReference>
<evidence type="ECO:0000256" key="3">
    <source>
        <dbReference type="ARBA" id="ARBA00022649"/>
    </source>
</evidence>
<dbReference type="Pfam" id="PF03693">
    <property type="entry name" value="ParD_antitoxin"/>
    <property type="match status" value="1"/>
</dbReference>
<dbReference type="PANTHER" id="PTHR36582">
    <property type="entry name" value="ANTITOXIN PARD"/>
    <property type="match status" value="1"/>
</dbReference>
<dbReference type="AlphaFoldDB" id="G7UVL8"/>
<protein>
    <recommendedName>
        <fullName evidence="2">Antitoxin ParD</fullName>
    </recommendedName>
</protein>
<evidence type="ECO:0000313" key="6">
    <source>
        <dbReference type="Proteomes" id="UP000005870"/>
    </source>
</evidence>
<keyword evidence="3" id="KW-1277">Toxin-antitoxin system</keyword>
<organism evidence="5 6">
    <name type="scientific">Pseudoxanthomonas spadix (strain BD-a59)</name>
    <dbReference type="NCBI Taxonomy" id="1045855"/>
    <lineage>
        <taxon>Bacteria</taxon>
        <taxon>Pseudomonadati</taxon>
        <taxon>Pseudomonadota</taxon>
        <taxon>Gammaproteobacteria</taxon>
        <taxon>Lysobacterales</taxon>
        <taxon>Lysobacteraceae</taxon>
        <taxon>Pseudoxanthomonas</taxon>
    </lineage>
</organism>
<sequence length="73" mass="8171">MQEYVRGQIASGAYANLSEVVRAGLRLLMEKDGARQFYALKADLERAVADVEAGHFEPFDAYAFEPEAFERQG</sequence>
<accession>G7UVL8</accession>
<keyword evidence="6" id="KW-1185">Reference proteome</keyword>
<reference evidence="5 6" key="1">
    <citation type="journal article" date="2012" name="J. Bacteriol.">
        <title>Complete Genome Sequence of the BTEX-Degrading Bacterium Pseudoxanthomonas spadix BD-a59.</title>
        <authorList>
            <person name="Lee S.H."/>
            <person name="Jin H.M."/>
            <person name="Lee H.J."/>
            <person name="Kim J.M."/>
            <person name="Jeon C.O."/>
        </authorList>
    </citation>
    <scope>NUCLEOTIDE SEQUENCE [LARGE SCALE GENOMIC DNA]</scope>
    <source>
        <strain evidence="5 6">BD-a59</strain>
    </source>
</reference>
<dbReference type="HOGENOM" id="CLU_144805_1_0_6"/>